<comment type="similarity">
    <text evidence="1">Belongs to the 5'-AMP-activated protein kinase beta subunit family.</text>
</comment>
<keyword evidence="2" id="KW-0472">Membrane</keyword>
<dbReference type="Pfam" id="PF16561">
    <property type="entry name" value="AMPK1_CBM"/>
    <property type="match status" value="1"/>
</dbReference>
<dbReference type="AlphaFoldDB" id="A0A7V3YFI2"/>
<dbReference type="PANTHER" id="PTHR10343:SF84">
    <property type="entry name" value="5'-AMP-ACTIVATED PROTEIN KINASE SUBUNIT BETA-1"/>
    <property type="match status" value="1"/>
</dbReference>
<name>A0A7V3YFI2_9BACT</name>
<evidence type="ECO:0000256" key="1">
    <source>
        <dbReference type="ARBA" id="ARBA00010926"/>
    </source>
</evidence>
<dbReference type="InterPro" id="IPR013783">
    <property type="entry name" value="Ig-like_fold"/>
</dbReference>
<dbReference type="EMBL" id="DTFV01000035">
    <property type="protein sequence ID" value="HGI30082.1"/>
    <property type="molecule type" value="Genomic_DNA"/>
</dbReference>
<organism evidence="4">
    <name type="scientific">Candidatus Caldatribacterium californiense</name>
    <dbReference type="NCBI Taxonomy" id="1454726"/>
    <lineage>
        <taxon>Bacteria</taxon>
        <taxon>Pseudomonadati</taxon>
        <taxon>Atribacterota</taxon>
        <taxon>Atribacteria</taxon>
        <taxon>Atribacterales</taxon>
        <taxon>Candidatus Caldatribacteriaceae</taxon>
        <taxon>Candidatus Caldatribacterium</taxon>
    </lineage>
</organism>
<dbReference type="SUPFAM" id="SSF81296">
    <property type="entry name" value="E set domains"/>
    <property type="match status" value="1"/>
</dbReference>
<protein>
    <recommendedName>
        <fullName evidence="3">AMP-activated protein kinase glycogen-binding domain-containing protein</fullName>
    </recommendedName>
</protein>
<evidence type="ECO:0000259" key="3">
    <source>
        <dbReference type="Pfam" id="PF16561"/>
    </source>
</evidence>
<keyword evidence="2" id="KW-0812">Transmembrane</keyword>
<keyword evidence="2" id="KW-1133">Transmembrane helix</keyword>
<sequence>MKLRVSPPRIYRWVGNVGEKLEQYLRHLPKVEPGRSFAPSVMACIAERARPSYRRYKRWVVAFAAVALFVLMLTTNLPLTPRLELFGYRTVRLVFCSTVRNPKTVAVAGDFSDWESIPMERVDENCFALTLRLRPGKYEYGFLVDGKWVPDPLSLRAVADGFGSVNSVLVVDGDTE</sequence>
<dbReference type="PANTHER" id="PTHR10343">
    <property type="entry name" value="5'-AMP-ACTIVATED PROTEIN KINASE , BETA SUBUNIT"/>
    <property type="match status" value="1"/>
</dbReference>
<reference evidence="4" key="1">
    <citation type="journal article" date="2020" name="mSystems">
        <title>Genome- and Community-Level Interaction Insights into Carbon Utilization and Element Cycling Functions of Hydrothermarchaeota in Hydrothermal Sediment.</title>
        <authorList>
            <person name="Zhou Z."/>
            <person name="Liu Y."/>
            <person name="Xu W."/>
            <person name="Pan J."/>
            <person name="Luo Z.H."/>
            <person name="Li M."/>
        </authorList>
    </citation>
    <scope>NUCLEOTIDE SEQUENCE [LARGE SCALE GENOMIC DNA]</scope>
    <source>
        <strain evidence="4">SpSt-747</strain>
    </source>
</reference>
<dbReference type="InterPro" id="IPR032640">
    <property type="entry name" value="AMPK1_CBM"/>
</dbReference>
<proteinExistence type="inferred from homology"/>
<feature type="transmembrane region" description="Helical" evidence="2">
    <location>
        <begin position="59"/>
        <end position="79"/>
    </location>
</feature>
<evidence type="ECO:0000313" key="4">
    <source>
        <dbReference type="EMBL" id="HGI30082.1"/>
    </source>
</evidence>
<dbReference type="CDD" id="cd02859">
    <property type="entry name" value="E_set_AMPKbeta_like_N"/>
    <property type="match status" value="1"/>
</dbReference>
<feature type="domain" description="AMP-activated protein kinase glycogen-binding" evidence="3">
    <location>
        <begin position="103"/>
        <end position="172"/>
    </location>
</feature>
<dbReference type="InterPro" id="IPR050827">
    <property type="entry name" value="CRP1_MDG1_kinase"/>
</dbReference>
<dbReference type="Gene3D" id="2.60.40.10">
    <property type="entry name" value="Immunoglobulins"/>
    <property type="match status" value="1"/>
</dbReference>
<comment type="caution">
    <text evidence="4">The sequence shown here is derived from an EMBL/GenBank/DDBJ whole genome shotgun (WGS) entry which is preliminary data.</text>
</comment>
<evidence type="ECO:0000256" key="2">
    <source>
        <dbReference type="SAM" id="Phobius"/>
    </source>
</evidence>
<dbReference type="InterPro" id="IPR014756">
    <property type="entry name" value="Ig_E-set"/>
</dbReference>
<accession>A0A7V3YFI2</accession>
<gene>
    <name evidence="4" type="ORF">ENV30_02030</name>
</gene>